<proteinExistence type="predicted"/>
<evidence type="ECO:0008006" key="3">
    <source>
        <dbReference type="Google" id="ProtNLM"/>
    </source>
</evidence>
<accession>A0ABS3HRZ3</accession>
<gene>
    <name evidence="1" type="ORF">DOK76_05590</name>
</gene>
<dbReference type="RefSeq" id="WP_206965605.1">
    <property type="nucleotide sequence ID" value="NZ_JAFLVX010000015.1"/>
</dbReference>
<protein>
    <recommendedName>
        <fullName evidence="3">Post-transcriptional regulator</fullName>
    </recommendedName>
</protein>
<name>A0ABS3HRZ3_9ENTE</name>
<sequence>MANKISKPMTWLLQGTVNNQVAYFLDLGYQDISEKDMWDFLLHYRWKKKKPETIKEMKTDIKKITPNDFFDYQQVKAMTRKEFPDLNQLL</sequence>
<comment type="caution">
    <text evidence="1">The sequence shown here is derived from an EMBL/GenBank/DDBJ whole genome shotgun (WGS) entry which is preliminary data.</text>
</comment>
<reference evidence="1 2" key="1">
    <citation type="submission" date="2021-03" db="EMBL/GenBank/DDBJ databases">
        <title>Enterococcal diversity collection.</title>
        <authorList>
            <person name="Gilmore M.S."/>
            <person name="Schwartzman J."/>
            <person name="Van Tyne D."/>
            <person name="Martin M."/>
            <person name="Earl A.M."/>
            <person name="Manson A.L."/>
            <person name="Straub T."/>
            <person name="Salamzade R."/>
            <person name="Saavedra J."/>
            <person name="Lebreton F."/>
            <person name="Prichula J."/>
            <person name="Schaufler K."/>
            <person name="Gaca A."/>
            <person name="Sgardioli B."/>
            <person name="Wagenaar J."/>
            <person name="Strong T."/>
        </authorList>
    </citation>
    <scope>NUCLEOTIDE SEQUENCE [LARGE SCALE GENOMIC DNA]</scope>
    <source>
        <strain evidence="1 2">DIV0080</strain>
    </source>
</reference>
<evidence type="ECO:0000313" key="1">
    <source>
        <dbReference type="EMBL" id="MBO0476533.1"/>
    </source>
</evidence>
<organism evidence="1 2">
    <name type="scientific">Candidatus Vagococcus giribetii</name>
    <dbReference type="NCBI Taxonomy" id="2230876"/>
    <lineage>
        <taxon>Bacteria</taxon>
        <taxon>Bacillati</taxon>
        <taxon>Bacillota</taxon>
        <taxon>Bacilli</taxon>
        <taxon>Lactobacillales</taxon>
        <taxon>Enterococcaceae</taxon>
        <taxon>Vagococcus</taxon>
    </lineage>
</organism>
<dbReference type="Pfam" id="PF13797">
    <property type="entry name" value="Post_transc_reg"/>
    <property type="match status" value="1"/>
</dbReference>
<evidence type="ECO:0000313" key="2">
    <source>
        <dbReference type="Proteomes" id="UP000664857"/>
    </source>
</evidence>
<dbReference type="EMBL" id="JAFLVX010000015">
    <property type="protein sequence ID" value="MBO0476533.1"/>
    <property type="molecule type" value="Genomic_DNA"/>
</dbReference>
<keyword evidence="2" id="KW-1185">Reference proteome</keyword>
<dbReference type="Proteomes" id="UP000664857">
    <property type="component" value="Unassembled WGS sequence"/>
</dbReference>
<dbReference type="InterPro" id="IPR025716">
    <property type="entry name" value="Post-transcriptional_regulator"/>
</dbReference>